<accession>A0ABQ7FTJ9</accession>
<evidence type="ECO:0000313" key="2">
    <source>
        <dbReference type="Proteomes" id="UP000815325"/>
    </source>
</evidence>
<feature type="non-terminal residue" evidence="1">
    <location>
        <position position="1"/>
    </location>
</feature>
<name>A0ABQ7FTJ9_DUNSA</name>
<reference evidence="1" key="1">
    <citation type="submission" date="2017-08" db="EMBL/GenBank/DDBJ databases">
        <authorList>
            <person name="Polle J.E."/>
            <person name="Barry K."/>
            <person name="Cushman J."/>
            <person name="Schmutz J."/>
            <person name="Tran D."/>
            <person name="Hathwaick L.T."/>
            <person name="Yim W.C."/>
            <person name="Jenkins J."/>
            <person name="Mckie-Krisberg Z.M."/>
            <person name="Prochnik S."/>
            <person name="Lindquist E."/>
            <person name="Dockter R.B."/>
            <person name="Adam C."/>
            <person name="Molina H."/>
            <person name="Bunkerborg J."/>
            <person name="Jin E."/>
            <person name="Buchheim M."/>
            <person name="Magnuson J."/>
        </authorList>
    </citation>
    <scope>NUCLEOTIDE SEQUENCE</scope>
    <source>
        <strain evidence="1">CCAP 19/18</strain>
    </source>
</reference>
<sequence>PGVSNVDACAALRRMAAQGAGKQDGTRFFVPKAILHPDRRALFLLSEAGGCRQRPHGVSARPTPGCHHVWERQALD</sequence>
<gene>
    <name evidence="1" type="ORF">DUNSADRAFT_12597</name>
</gene>
<proteinExistence type="predicted"/>
<keyword evidence="2" id="KW-1185">Reference proteome</keyword>
<dbReference type="Proteomes" id="UP000815325">
    <property type="component" value="Unassembled WGS sequence"/>
</dbReference>
<protein>
    <submittedName>
        <fullName evidence="1">Uncharacterized protein</fullName>
    </submittedName>
</protein>
<comment type="caution">
    <text evidence="1">The sequence shown here is derived from an EMBL/GenBank/DDBJ whole genome shotgun (WGS) entry which is preliminary data.</text>
</comment>
<evidence type="ECO:0000313" key="1">
    <source>
        <dbReference type="EMBL" id="KAF5825267.1"/>
    </source>
</evidence>
<dbReference type="EMBL" id="MU074275">
    <property type="protein sequence ID" value="KAF5825267.1"/>
    <property type="molecule type" value="Genomic_DNA"/>
</dbReference>
<organism evidence="1 2">
    <name type="scientific">Dunaliella salina</name>
    <name type="common">Green alga</name>
    <name type="synonym">Protococcus salinus</name>
    <dbReference type="NCBI Taxonomy" id="3046"/>
    <lineage>
        <taxon>Eukaryota</taxon>
        <taxon>Viridiplantae</taxon>
        <taxon>Chlorophyta</taxon>
        <taxon>core chlorophytes</taxon>
        <taxon>Chlorophyceae</taxon>
        <taxon>CS clade</taxon>
        <taxon>Chlamydomonadales</taxon>
        <taxon>Dunaliellaceae</taxon>
        <taxon>Dunaliella</taxon>
    </lineage>
</organism>